<sequence length="57" mass="6694">MSASPERVRFWNGISFFDRTAVRSFYKSFLERPSNSSVFYWQFSTTVQFGVSTPTQQ</sequence>
<dbReference type="WBParaSite" id="OFLC_0000962101-mRNA-1">
    <property type="protein sequence ID" value="OFLC_0000962101-mRNA-1"/>
    <property type="gene ID" value="OFLC_0000962101"/>
</dbReference>
<proteinExistence type="predicted"/>
<name>A0A183HQ60_9BILA</name>
<protein>
    <submittedName>
        <fullName evidence="3">NTF2 domain-containing protein</fullName>
    </submittedName>
</protein>
<dbReference type="Proteomes" id="UP000267606">
    <property type="component" value="Unassembled WGS sequence"/>
</dbReference>
<dbReference type="AlphaFoldDB" id="A0A183HQ60"/>
<gene>
    <name evidence="1" type="ORF">OFLC_LOCUS9622</name>
</gene>
<dbReference type="EMBL" id="UZAJ01012004">
    <property type="protein sequence ID" value="VDO61963.1"/>
    <property type="molecule type" value="Genomic_DNA"/>
</dbReference>
<evidence type="ECO:0000313" key="1">
    <source>
        <dbReference type="EMBL" id="VDO61963.1"/>
    </source>
</evidence>
<accession>A0A183HQ60</accession>
<reference evidence="3" key="1">
    <citation type="submission" date="2016-06" db="UniProtKB">
        <authorList>
            <consortium name="WormBaseParasite"/>
        </authorList>
    </citation>
    <scope>IDENTIFICATION</scope>
</reference>
<evidence type="ECO:0000313" key="3">
    <source>
        <dbReference type="WBParaSite" id="OFLC_0000962101-mRNA-1"/>
    </source>
</evidence>
<keyword evidence="2" id="KW-1185">Reference proteome</keyword>
<reference evidence="1 2" key="2">
    <citation type="submission" date="2018-11" db="EMBL/GenBank/DDBJ databases">
        <authorList>
            <consortium name="Pathogen Informatics"/>
        </authorList>
    </citation>
    <scope>NUCLEOTIDE SEQUENCE [LARGE SCALE GENOMIC DNA]</scope>
</reference>
<evidence type="ECO:0000313" key="2">
    <source>
        <dbReference type="Proteomes" id="UP000267606"/>
    </source>
</evidence>
<organism evidence="3">
    <name type="scientific">Onchocerca flexuosa</name>
    <dbReference type="NCBI Taxonomy" id="387005"/>
    <lineage>
        <taxon>Eukaryota</taxon>
        <taxon>Metazoa</taxon>
        <taxon>Ecdysozoa</taxon>
        <taxon>Nematoda</taxon>
        <taxon>Chromadorea</taxon>
        <taxon>Rhabditida</taxon>
        <taxon>Spirurina</taxon>
        <taxon>Spiruromorpha</taxon>
        <taxon>Filarioidea</taxon>
        <taxon>Onchocercidae</taxon>
        <taxon>Onchocerca</taxon>
    </lineage>
</organism>